<keyword evidence="3" id="KW-1185">Reference proteome</keyword>
<sequence>MTSLTRYLECKRKPRGLQNVLLPTYEDMDDDLVKEWCENTEECSARVMKTLTKHAKRKMKQRSAKVELINKELEKYKEYMAVKELLTKMEKNLQEYDEEIMERKARKFTRGRLDDQYSCISSFAKKFDSLRTKEKMTDCL</sequence>
<evidence type="ECO:0000256" key="1">
    <source>
        <dbReference type="SAM" id="Coils"/>
    </source>
</evidence>
<gene>
    <name evidence="2" type="ORF">NDU88_000830</name>
</gene>
<keyword evidence="1" id="KW-0175">Coiled coil</keyword>
<reference evidence="2" key="1">
    <citation type="journal article" date="2022" name="bioRxiv">
        <title>Sequencing and chromosome-scale assembly of the giantPleurodeles waltlgenome.</title>
        <authorList>
            <person name="Brown T."/>
            <person name="Elewa A."/>
            <person name="Iarovenko S."/>
            <person name="Subramanian E."/>
            <person name="Araus A.J."/>
            <person name="Petzold A."/>
            <person name="Susuki M."/>
            <person name="Suzuki K.-i.T."/>
            <person name="Hayashi T."/>
            <person name="Toyoda A."/>
            <person name="Oliveira C."/>
            <person name="Osipova E."/>
            <person name="Leigh N.D."/>
            <person name="Simon A."/>
            <person name="Yun M.H."/>
        </authorList>
    </citation>
    <scope>NUCLEOTIDE SEQUENCE</scope>
    <source>
        <strain evidence="2">20211129_DDA</strain>
        <tissue evidence="2">Liver</tissue>
    </source>
</reference>
<dbReference type="AlphaFoldDB" id="A0AAV7UU84"/>
<dbReference type="EMBL" id="JANPWB010000004">
    <property type="protein sequence ID" value="KAJ1191514.1"/>
    <property type="molecule type" value="Genomic_DNA"/>
</dbReference>
<protein>
    <submittedName>
        <fullName evidence="2">Uncharacterized protein</fullName>
    </submittedName>
</protein>
<accession>A0AAV7UU84</accession>
<comment type="caution">
    <text evidence="2">The sequence shown here is derived from an EMBL/GenBank/DDBJ whole genome shotgun (WGS) entry which is preliminary data.</text>
</comment>
<evidence type="ECO:0000313" key="2">
    <source>
        <dbReference type="EMBL" id="KAJ1191514.1"/>
    </source>
</evidence>
<evidence type="ECO:0000313" key="3">
    <source>
        <dbReference type="Proteomes" id="UP001066276"/>
    </source>
</evidence>
<proteinExistence type="predicted"/>
<feature type="coiled-coil region" evidence="1">
    <location>
        <begin position="79"/>
        <end position="106"/>
    </location>
</feature>
<organism evidence="2 3">
    <name type="scientific">Pleurodeles waltl</name>
    <name type="common">Iberian ribbed newt</name>
    <dbReference type="NCBI Taxonomy" id="8319"/>
    <lineage>
        <taxon>Eukaryota</taxon>
        <taxon>Metazoa</taxon>
        <taxon>Chordata</taxon>
        <taxon>Craniata</taxon>
        <taxon>Vertebrata</taxon>
        <taxon>Euteleostomi</taxon>
        <taxon>Amphibia</taxon>
        <taxon>Batrachia</taxon>
        <taxon>Caudata</taxon>
        <taxon>Salamandroidea</taxon>
        <taxon>Salamandridae</taxon>
        <taxon>Pleurodelinae</taxon>
        <taxon>Pleurodeles</taxon>
    </lineage>
</organism>
<name>A0AAV7UU84_PLEWA</name>
<dbReference type="Proteomes" id="UP001066276">
    <property type="component" value="Chromosome 2_2"/>
</dbReference>